<comment type="similarity">
    <text evidence="8 9">Belongs to the TonB-dependent receptor family.</text>
</comment>
<dbReference type="Gene3D" id="2.40.170.20">
    <property type="entry name" value="TonB-dependent receptor, beta-barrel domain"/>
    <property type="match status" value="1"/>
</dbReference>
<keyword evidence="3 8" id="KW-1134">Transmembrane beta strand</keyword>
<keyword evidence="2 8" id="KW-0813">Transport</keyword>
<dbReference type="Proteomes" id="UP000199371">
    <property type="component" value="Unassembled WGS sequence"/>
</dbReference>
<dbReference type="EMBL" id="FNXF01000002">
    <property type="protein sequence ID" value="SEH66977.1"/>
    <property type="molecule type" value="Genomic_DNA"/>
</dbReference>
<organism evidence="13 14">
    <name type="scientific">Rheinheimera pacifica</name>
    <dbReference type="NCBI Taxonomy" id="173990"/>
    <lineage>
        <taxon>Bacteria</taxon>
        <taxon>Pseudomonadati</taxon>
        <taxon>Pseudomonadota</taxon>
        <taxon>Gammaproteobacteria</taxon>
        <taxon>Chromatiales</taxon>
        <taxon>Chromatiaceae</taxon>
        <taxon>Rheinheimera</taxon>
    </lineage>
</organism>
<gene>
    <name evidence="13" type="ORF">SAMN05660691_00783</name>
</gene>
<dbReference type="InterPro" id="IPR000531">
    <property type="entry name" value="Beta-barrel_TonB"/>
</dbReference>
<evidence type="ECO:0000256" key="5">
    <source>
        <dbReference type="ARBA" id="ARBA00023077"/>
    </source>
</evidence>
<comment type="subcellular location">
    <subcellularLocation>
        <location evidence="1 8">Cell outer membrane</location>
        <topology evidence="1 8">Multi-pass membrane protein</topology>
    </subcellularLocation>
</comment>
<evidence type="ECO:0000256" key="9">
    <source>
        <dbReference type="RuleBase" id="RU003357"/>
    </source>
</evidence>
<dbReference type="PANTHER" id="PTHR40980">
    <property type="entry name" value="PLUG DOMAIN-CONTAINING PROTEIN"/>
    <property type="match status" value="1"/>
</dbReference>
<dbReference type="SUPFAM" id="SSF56935">
    <property type="entry name" value="Porins"/>
    <property type="match status" value="1"/>
</dbReference>
<dbReference type="OrthoDB" id="99276at2"/>
<sequence length="984" mass="107885">MNQTRFKLSRLAISLSLITGAGAMAPVYANDETAQTTEVEVIQVTGIRGSLAKSMDIKRESTGVVDAITAEDIGKFPDTNLAESLQRITGVSIDRSNNEGSRITVRGFGPEFNLVTLNGRQMPTTGGGRSFDFGNIATEGVSGVQVHKTSRADVPSGGIGATVNISTARPLDNPGLKASVGLKAVHDTSNEVGDDFTPEVSAIFSNTFADDKFGILLSGSVQERNNRAEGMAVDNWIPNVDLSNSPNLQLTDNNQRADGNTWYPQNAGYEILDNDRKRTNGQLVMQFAPTDRFKATLDYTYSKTELDVERVGFGVWFNNGGNVQSATINENGTYVNMTEVNGDYATNLNRNGSASENKSVGLNLEWQVSDALSLELDYHSSEAVSMGTGLGHDAYMIIGNTSWAGDDAHPNATANLETKTADFSAGGIPVIDFTLTGGQPELLPQDMGSLFGGVSKNEDKNKMDQLQLKGQWLNSSDSALVSFDFGATYTDMSFRSVNAYSGQLAAGWWLWSADWYPDDMFYRVDTSGLLNKFSGGGRDKKINYFYMADFYDIVNIAEGIDCDHPDAGIGACSWPEELGGVFSAGPIDDDHRVKEETVALYTQARFETEFNGMPVNITTGLRYEQTDVTANSLERPAVSMQWVNGNEWAYTYATDRTFSEGSGKTREFLPNVDMNIEIADDLIGRFSYSRSLTRPPVGALRSTTTFAGNPKVGQRKVSVGNPALKPYTADNIDLSLEYYYQPGSYVSMGYYRKQVENFLVNTTTEEELAGIRDPFIGPRADQAIADLIAEGLQPTDQAIHDRINANQGTPQGTPITGDENDPLTIFSVARDTNVETANLWGWELAAQHMFGETGFGVQANATFVYGDVEADRNAIGYQFALPGLSDSANLSLIYENYGLSVRVSYNWRDEFLSGFDQHSAPVFTESYGQWDINVNYAVTDNLTVFVEGLNVTEETQRTYVRFPEQFLRGYQYGARYNLGVRYTF</sequence>
<dbReference type="NCBIfam" id="TIGR01782">
    <property type="entry name" value="TonB-Xanth-Caul"/>
    <property type="match status" value="1"/>
</dbReference>
<keyword evidence="5 9" id="KW-0798">TonB box</keyword>
<feature type="domain" description="TonB-dependent receptor plug" evidence="12">
    <location>
        <begin position="58"/>
        <end position="161"/>
    </location>
</feature>
<evidence type="ECO:0000313" key="13">
    <source>
        <dbReference type="EMBL" id="SEH66977.1"/>
    </source>
</evidence>
<keyword evidence="7 8" id="KW-0998">Cell outer membrane</keyword>
<reference evidence="14" key="1">
    <citation type="submission" date="2016-10" db="EMBL/GenBank/DDBJ databases">
        <authorList>
            <person name="Varghese N."/>
            <person name="Submissions S."/>
        </authorList>
    </citation>
    <scope>NUCLEOTIDE SEQUENCE [LARGE SCALE GENOMIC DNA]</scope>
    <source>
        <strain evidence="14">DSM 17616</strain>
    </source>
</reference>
<evidence type="ECO:0000256" key="2">
    <source>
        <dbReference type="ARBA" id="ARBA00022448"/>
    </source>
</evidence>
<keyword evidence="13" id="KW-0675">Receptor</keyword>
<dbReference type="PANTHER" id="PTHR40980:SF3">
    <property type="entry name" value="TONB-DEPENDENT RECEPTOR-LIKE BETA-BARREL DOMAIN-CONTAINING PROTEIN"/>
    <property type="match status" value="1"/>
</dbReference>
<evidence type="ECO:0000259" key="12">
    <source>
        <dbReference type="Pfam" id="PF07715"/>
    </source>
</evidence>
<dbReference type="InterPro" id="IPR036942">
    <property type="entry name" value="Beta-barrel_TonB_sf"/>
</dbReference>
<keyword evidence="4 8" id="KW-0812">Transmembrane</keyword>
<keyword evidence="14" id="KW-1185">Reference proteome</keyword>
<dbReference type="Pfam" id="PF07715">
    <property type="entry name" value="Plug"/>
    <property type="match status" value="1"/>
</dbReference>
<feature type="domain" description="TonB-dependent receptor-like beta-barrel" evidence="11">
    <location>
        <begin position="450"/>
        <end position="951"/>
    </location>
</feature>
<dbReference type="RefSeq" id="WP_092790414.1">
    <property type="nucleotide sequence ID" value="NZ_FNXF01000002.1"/>
</dbReference>
<evidence type="ECO:0000259" key="11">
    <source>
        <dbReference type="Pfam" id="PF00593"/>
    </source>
</evidence>
<evidence type="ECO:0000256" key="1">
    <source>
        <dbReference type="ARBA" id="ARBA00004571"/>
    </source>
</evidence>
<accession>A0A1H6K118</accession>
<dbReference type="InterPro" id="IPR039426">
    <property type="entry name" value="TonB-dep_rcpt-like"/>
</dbReference>
<dbReference type="Gene3D" id="2.170.130.10">
    <property type="entry name" value="TonB-dependent receptor, plug domain"/>
    <property type="match status" value="1"/>
</dbReference>
<dbReference type="InterPro" id="IPR012910">
    <property type="entry name" value="Plug_dom"/>
</dbReference>
<dbReference type="GO" id="GO:0009279">
    <property type="term" value="C:cell outer membrane"/>
    <property type="evidence" value="ECO:0007669"/>
    <property type="project" value="UniProtKB-SubCell"/>
</dbReference>
<proteinExistence type="inferred from homology"/>
<name>A0A1H6K118_9GAMM</name>
<evidence type="ECO:0000256" key="8">
    <source>
        <dbReference type="PROSITE-ProRule" id="PRU01360"/>
    </source>
</evidence>
<evidence type="ECO:0000256" key="6">
    <source>
        <dbReference type="ARBA" id="ARBA00023136"/>
    </source>
</evidence>
<keyword evidence="10" id="KW-0732">Signal</keyword>
<evidence type="ECO:0000313" key="14">
    <source>
        <dbReference type="Proteomes" id="UP000199371"/>
    </source>
</evidence>
<feature type="signal peptide" evidence="10">
    <location>
        <begin position="1"/>
        <end position="29"/>
    </location>
</feature>
<dbReference type="Pfam" id="PF00593">
    <property type="entry name" value="TonB_dep_Rec_b-barrel"/>
    <property type="match status" value="1"/>
</dbReference>
<evidence type="ECO:0000256" key="7">
    <source>
        <dbReference type="ARBA" id="ARBA00023237"/>
    </source>
</evidence>
<evidence type="ECO:0000256" key="4">
    <source>
        <dbReference type="ARBA" id="ARBA00022692"/>
    </source>
</evidence>
<dbReference type="PROSITE" id="PS52016">
    <property type="entry name" value="TONB_DEPENDENT_REC_3"/>
    <property type="match status" value="1"/>
</dbReference>
<evidence type="ECO:0000256" key="10">
    <source>
        <dbReference type="SAM" id="SignalP"/>
    </source>
</evidence>
<dbReference type="AlphaFoldDB" id="A0A1H6K118"/>
<evidence type="ECO:0000256" key="3">
    <source>
        <dbReference type="ARBA" id="ARBA00022452"/>
    </source>
</evidence>
<dbReference type="InterPro" id="IPR037066">
    <property type="entry name" value="Plug_dom_sf"/>
</dbReference>
<protein>
    <submittedName>
        <fullName evidence="13">TonB-dependent receptor</fullName>
    </submittedName>
</protein>
<feature type="chain" id="PRO_5011451218" evidence="10">
    <location>
        <begin position="30"/>
        <end position="984"/>
    </location>
</feature>
<dbReference type="InterPro" id="IPR010104">
    <property type="entry name" value="TonB_rcpt_bac"/>
</dbReference>
<keyword evidence="6 8" id="KW-0472">Membrane</keyword>
<dbReference type="STRING" id="173990.SAMN05660691_00783"/>